<reference evidence="2" key="1">
    <citation type="submission" date="2021-04" db="EMBL/GenBank/DDBJ databases">
        <title>Genome based classification of Actinospica acidithermotolerans sp. nov., an actinobacterium isolated from an Indonesian hot spring.</title>
        <authorList>
            <person name="Kusuma A.B."/>
            <person name="Putra K.E."/>
            <person name="Nafisah S."/>
            <person name="Loh J."/>
            <person name="Nouioui I."/>
            <person name="Goodfellow M."/>
        </authorList>
    </citation>
    <scope>NUCLEOTIDE SEQUENCE</scope>
    <source>
        <strain evidence="2">DSM 45618</strain>
    </source>
</reference>
<gene>
    <name evidence="2" type="ORF">KGA66_00915</name>
</gene>
<evidence type="ECO:0000259" key="1">
    <source>
        <dbReference type="SMART" id="SM00849"/>
    </source>
</evidence>
<accession>A0A8J7WK24</accession>
<evidence type="ECO:0000313" key="3">
    <source>
        <dbReference type="Proteomes" id="UP000677913"/>
    </source>
</evidence>
<comment type="caution">
    <text evidence="2">The sequence shown here is derived from an EMBL/GenBank/DDBJ whole genome shotgun (WGS) entry which is preliminary data.</text>
</comment>
<sequence>MTDRDWEQLADGVFRKRFDPCDVTVTAVIGSDGVAVVDTRCSPEEGREIREQLSGFTRAPVRWVVNTHAHYDHCWGNVEFTEARLSPPARIWAHASVPARLDPDDPQLRALAARLGGQGPDWARRMARLELAAPTELVRDGARIELGDRSLDLRFLGRGHTDGDLWIFVGPAAGSSAPGSSAPDGASPCADVVLAGDLVEQSGPPVFGDDSFPLEWAETLDRALPMIGRDALVIPGHGAVVDAAFVRRQRETIGAVAAEIRRLYAAGVAVESAVAQGTWVVEPADLHCAIERGYAALDAGA</sequence>
<name>A0A8J7WK24_9ACTN</name>
<dbReference type="SUPFAM" id="SSF56281">
    <property type="entry name" value="Metallo-hydrolase/oxidoreductase"/>
    <property type="match status" value="1"/>
</dbReference>
<dbReference type="PANTHER" id="PTHR42951:SF4">
    <property type="entry name" value="ACYL-COENZYME A THIOESTERASE MBLAC2"/>
    <property type="match status" value="1"/>
</dbReference>
<feature type="domain" description="Metallo-beta-lactamase" evidence="1">
    <location>
        <begin position="22"/>
        <end position="237"/>
    </location>
</feature>
<dbReference type="Pfam" id="PF00753">
    <property type="entry name" value="Lactamase_B"/>
    <property type="match status" value="1"/>
</dbReference>
<dbReference type="CDD" id="cd16282">
    <property type="entry name" value="metallo-hydrolase-like_MBL-fold"/>
    <property type="match status" value="1"/>
</dbReference>
<organism evidence="2 3">
    <name type="scientific">Actinocrinis puniceicyclus</name>
    <dbReference type="NCBI Taxonomy" id="977794"/>
    <lineage>
        <taxon>Bacteria</taxon>
        <taxon>Bacillati</taxon>
        <taxon>Actinomycetota</taxon>
        <taxon>Actinomycetes</taxon>
        <taxon>Catenulisporales</taxon>
        <taxon>Actinospicaceae</taxon>
        <taxon>Actinocrinis</taxon>
    </lineage>
</organism>
<dbReference type="PANTHER" id="PTHR42951">
    <property type="entry name" value="METALLO-BETA-LACTAMASE DOMAIN-CONTAINING"/>
    <property type="match status" value="1"/>
</dbReference>
<proteinExistence type="predicted"/>
<evidence type="ECO:0000313" key="2">
    <source>
        <dbReference type="EMBL" id="MBS2961587.1"/>
    </source>
</evidence>
<dbReference type="InterPro" id="IPR050855">
    <property type="entry name" value="NDM-1-like"/>
</dbReference>
<dbReference type="InterPro" id="IPR036866">
    <property type="entry name" value="RibonucZ/Hydroxyglut_hydro"/>
</dbReference>
<keyword evidence="3" id="KW-1185">Reference proteome</keyword>
<dbReference type="Gene3D" id="3.60.15.10">
    <property type="entry name" value="Ribonuclease Z/Hydroxyacylglutathione hydrolase-like"/>
    <property type="match status" value="1"/>
</dbReference>
<dbReference type="AlphaFoldDB" id="A0A8J7WK24"/>
<dbReference type="EMBL" id="JAGSXH010000002">
    <property type="protein sequence ID" value="MBS2961587.1"/>
    <property type="molecule type" value="Genomic_DNA"/>
</dbReference>
<dbReference type="SMART" id="SM00849">
    <property type="entry name" value="Lactamase_B"/>
    <property type="match status" value="1"/>
</dbReference>
<dbReference type="Proteomes" id="UP000677913">
    <property type="component" value="Unassembled WGS sequence"/>
</dbReference>
<dbReference type="InterPro" id="IPR001279">
    <property type="entry name" value="Metallo-B-lactamas"/>
</dbReference>
<protein>
    <submittedName>
        <fullName evidence="2">MBL fold metallo-hydrolase</fullName>
    </submittedName>
</protein>
<dbReference type="RefSeq" id="WP_211463408.1">
    <property type="nucleotide sequence ID" value="NZ_JAGSXH010000002.1"/>
</dbReference>